<reference evidence="1 2" key="2">
    <citation type="submission" date="2020-02" db="EMBL/GenBank/DDBJ databases">
        <title>Erythrobacter dongmakensis sp. nov., isolated from a tidal mudflat.</title>
        <authorList>
            <person name="Kim I.S."/>
        </authorList>
    </citation>
    <scope>NUCLEOTIDE SEQUENCE [LARGE SCALE GENOMIC DNA]</scope>
    <source>
        <strain evidence="1 2">GH3-10</strain>
    </source>
</reference>
<sequence>MAPDGPVEITKEVEIERPAAEVYPMVDFDDPRNHKAAVGTVTRTGSDTFDMALDMLPGLIFPITEMEAVPGRSYTIESILPEELGARLHKTVERTDIEPLGDDRCKVTLVVTACFHPMKMKHYDHEIAMITAGCHNSLAKLKVHAEQGVDVIREIEAAQAA</sequence>
<organism evidence="1 2">
    <name type="scientific">Aurantiacibacter rhizosphaerae</name>
    <dbReference type="NCBI Taxonomy" id="2691582"/>
    <lineage>
        <taxon>Bacteria</taxon>
        <taxon>Pseudomonadati</taxon>
        <taxon>Pseudomonadota</taxon>
        <taxon>Alphaproteobacteria</taxon>
        <taxon>Sphingomonadales</taxon>
        <taxon>Erythrobacteraceae</taxon>
        <taxon>Aurantiacibacter</taxon>
    </lineage>
</organism>
<comment type="caution">
    <text evidence="1">The sequence shown here is derived from an EMBL/GenBank/DDBJ whole genome shotgun (WGS) entry which is preliminary data.</text>
</comment>
<evidence type="ECO:0008006" key="3">
    <source>
        <dbReference type="Google" id="ProtNLM"/>
    </source>
</evidence>
<reference evidence="1 2" key="1">
    <citation type="submission" date="2019-12" db="EMBL/GenBank/DDBJ databases">
        <authorList>
            <person name="Lee S.D."/>
        </authorList>
    </citation>
    <scope>NUCLEOTIDE SEQUENCE [LARGE SCALE GENOMIC DNA]</scope>
    <source>
        <strain evidence="1 2">GH3-10</strain>
    </source>
</reference>
<dbReference type="SUPFAM" id="SSF55961">
    <property type="entry name" value="Bet v1-like"/>
    <property type="match status" value="1"/>
</dbReference>
<evidence type="ECO:0000313" key="1">
    <source>
        <dbReference type="EMBL" id="MWV26585.1"/>
    </source>
</evidence>
<gene>
    <name evidence="1" type="ORF">GRF63_01585</name>
</gene>
<proteinExistence type="predicted"/>
<dbReference type="InterPro" id="IPR023393">
    <property type="entry name" value="START-like_dom_sf"/>
</dbReference>
<protein>
    <recommendedName>
        <fullName evidence="3">SRPBCC family protein</fullName>
    </recommendedName>
</protein>
<keyword evidence="2" id="KW-1185">Reference proteome</keyword>
<name>A0A844XAM9_9SPHN</name>
<evidence type="ECO:0000313" key="2">
    <source>
        <dbReference type="Proteomes" id="UP000461409"/>
    </source>
</evidence>
<dbReference type="Proteomes" id="UP000461409">
    <property type="component" value="Unassembled WGS sequence"/>
</dbReference>
<dbReference type="Gene3D" id="3.30.530.20">
    <property type="match status" value="1"/>
</dbReference>
<dbReference type="RefSeq" id="WP_160484262.1">
    <property type="nucleotide sequence ID" value="NZ_WUBR01000001.1"/>
</dbReference>
<dbReference type="AlphaFoldDB" id="A0A844XAM9"/>
<dbReference type="EMBL" id="WUBR01000001">
    <property type="protein sequence ID" value="MWV26585.1"/>
    <property type="molecule type" value="Genomic_DNA"/>
</dbReference>
<accession>A0A844XAM9</accession>